<dbReference type="GO" id="GO:0016887">
    <property type="term" value="F:ATP hydrolysis activity"/>
    <property type="evidence" value="ECO:0007669"/>
    <property type="project" value="InterPro"/>
</dbReference>
<evidence type="ECO:0000256" key="8">
    <source>
        <dbReference type="ARBA" id="ARBA00023136"/>
    </source>
</evidence>
<accession>A0A150J442</accession>
<dbReference type="FunFam" id="3.40.50.300:FF:000224">
    <property type="entry name" value="Energy-coupling factor transporter ATP-binding protein EcfA"/>
    <property type="match status" value="1"/>
</dbReference>
<evidence type="ECO:0000256" key="2">
    <source>
        <dbReference type="ARBA" id="ARBA00005417"/>
    </source>
</evidence>
<dbReference type="PANTHER" id="PTHR43553:SF21">
    <property type="entry name" value="ABC TRANSPORTER ATP-BINDING PROTEIN MA_1418-RELATED"/>
    <property type="match status" value="1"/>
</dbReference>
<dbReference type="SUPFAM" id="SSF52540">
    <property type="entry name" value="P-loop containing nucleoside triphosphate hydrolases"/>
    <property type="match status" value="1"/>
</dbReference>
<dbReference type="InterPro" id="IPR003593">
    <property type="entry name" value="AAA+_ATPase"/>
</dbReference>
<dbReference type="GO" id="GO:0005524">
    <property type="term" value="F:ATP binding"/>
    <property type="evidence" value="ECO:0007669"/>
    <property type="project" value="UniProtKB-KW"/>
</dbReference>
<keyword evidence="7" id="KW-1278">Translocase</keyword>
<dbReference type="GO" id="GO:0042626">
    <property type="term" value="F:ATPase-coupled transmembrane transporter activity"/>
    <property type="evidence" value="ECO:0007669"/>
    <property type="project" value="TreeGrafter"/>
</dbReference>
<evidence type="ECO:0000256" key="7">
    <source>
        <dbReference type="ARBA" id="ARBA00022967"/>
    </source>
</evidence>
<dbReference type="Pfam" id="PF00005">
    <property type="entry name" value="ABC_tran"/>
    <property type="match status" value="1"/>
</dbReference>
<dbReference type="CDD" id="cd03225">
    <property type="entry name" value="ABC_cobalt_CbiO_domain1"/>
    <property type="match status" value="1"/>
</dbReference>
<dbReference type="GO" id="GO:0043190">
    <property type="term" value="C:ATP-binding cassette (ABC) transporter complex"/>
    <property type="evidence" value="ECO:0007669"/>
    <property type="project" value="TreeGrafter"/>
</dbReference>
<comment type="caution">
    <text evidence="11">The sequence shown here is derived from an EMBL/GenBank/DDBJ whole genome shotgun (WGS) entry which is preliminary data.</text>
</comment>
<dbReference type="InterPro" id="IPR027417">
    <property type="entry name" value="P-loop_NTPase"/>
</dbReference>
<dbReference type="PANTHER" id="PTHR43553">
    <property type="entry name" value="HEAVY METAL TRANSPORTER"/>
    <property type="match status" value="1"/>
</dbReference>
<proteinExistence type="inferred from homology"/>
<comment type="subcellular location">
    <subcellularLocation>
        <location evidence="1">Cell membrane</location>
    </subcellularLocation>
</comment>
<keyword evidence="8" id="KW-0472">Membrane</keyword>
<evidence type="ECO:0000256" key="3">
    <source>
        <dbReference type="ARBA" id="ARBA00022448"/>
    </source>
</evidence>
<protein>
    <submittedName>
        <fullName evidence="11">Putative ABC transporter ATP-binding protein</fullName>
    </submittedName>
</protein>
<evidence type="ECO:0000256" key="9">
    <source>
        <dbReference type="ARBA" id="ARBA00025157"/>
    </source>
</evidence>
<dbReference type="Proteomes" id="UP000075398">
    <property type="component" value="Unassembled WGS sequence"/>
</dbReference>
<dbReference type="InterPro" id="IPR050095">
    <property type="entry name" value="ECF_ABC_transporter_ATP-bd"/>
</dbReference>
<dbReference type="EMBL" id="LNGC01000039">
    <property type="protein sequence ID" value="KYC51962.1"/>
    <property type="molecule type" value="Genomic_DNA"/>
</dbReference>
<keyword evidence="6 11" id="KW-0067">ATP-binding</keyword>
<comment type="similarity">
    <text evidence="2">Belongs to the ABC transporter superfamily.</text>
</comment>
<evidence type="ECO:0000256" key="4">
    <source>
        <dbReference type="ARBA" id="ARBA00022475"/>
    </source>
</evidence>
<comment type="function">
    <text evidence="9">Probably part of an ABC transporter complex. Responsible for energy coupling to the transport system.</text>
</comment>
<dbReference type="InterPro" id="IPR015856">
    <property type="entry name" value="ABC_transpr_CbiO/EcfA_su"/>
</dbReference>
<evidence type="ECO:0000259" key="10">
    <source>
        <dbReference type="PROSITE" id="PS50893"/>
    </source>
</evidence>
<dbReference type="Gene3D" id="3.40.50.300">
    <property type="entry name" value="P-loop containing nucleotide triphosphate hydrolases"/>
    <property type="match status" value="1"/>
</dbReference>
<evidence type="ECO:0000256" key="5">
    <source>
        <dbReference type="ARBA" id="ARBA00022741"/>
    </source>
</evidence>
<evidence type="ECO:0000256" key="1">
    <source>
        <dbReference type="ARBA" id="ARBA00004236"/>
    </source>
</evidence>
<dbReference type="AlphaFoldDB" id="A0A150J442"/>
<keyword evidence="3" id="KW-0813">Transport</keyword>
<dbReference type="PROSITE" id="PS50893">
    <property type="entry name" value="ABC_TRANSPORTER_2"/>
    <property type="match status" value="1"/>
</dbReference>
<sequence>MKAISIENLDYSYKNGFEALKKINLEIGSGEFVAIVGENGSGKTTLVKHFNGLLLPSNGKVSIFGEDTRKSTRTYLTSNVGLIFQNPDTMLFADTVEKEVLFGLRNIDIEETKNRVDKSLKSVGLDNYKEKFPRYLSRGERQRLAFACIIAMKPKIIILDEPTTGLDARESRKLLDIAEDLRSKGHTIIIVTHSMELVAEYSKRTIVMENGSIFYDGPTRDLLSRRDNKLIKKPAITELSHLYDGILRLDNFSVEDIASELASIYKTRGGI</sequence>
<keyword evidence="4" id="KW-1003">Cell membrane</keyword>
<dbReference type="SMART" id="SM00382">
    <property type="entry name" value="AAA"/>
    <property type="match status" value="1"/>
</dbReference>
<evidence type="ECO:0000256" key="6">
    <source>
        <dbReference type="ARBA" id="ARBA00022840"/>
    </source>
</evidence>
<reference evidence="11 12" key="1">
    <citation type="journal article" date="2016" name="ISME J.">
        <title>Chasing the elusive Euryarchaeota class WSA2: genomes reveal a uniquely fastidious methyl-reducing methanogen.</title>
        <authorList>
            <person name="Nobu M.K."/>
            <person name="Narihiro T."/>
            <person name="Kuroda K."/>
            <person name="Mei R."/>
            <person name="Liu W.T."/>
        </authorList>
    </citation>
    <scope>NUCLEOTIDE SEQUENCE [LARGE SCALE GENOMIC DNA]</scope>
    <source>
        <strain evidence="11">U1lsi0528_Bin055</strain>
    </source>
</reference>
<keyword evidence="5" id="KW-0547">Nucleotide-binding</keyword>
<dbReference type="InterPro" id="IPR003439">
    <property type="entry name" value="ABC_transporter-like_ATP-bd"/>
</dbReference>
<name>A0A150J442_9EURY</name>
<gene>
    <name evidence="11" type="ORF">AMQ22_01062</name>
</gene>
<evidence type="ECO:0000313" key="11">
    <source>
        <dbReference type="EMBL" id="KYC51962.1"/>
    </source>
</evidence>
<feature type="domain" description="ABC transporter" evidence="10">
    <location>
        <begin position="4"/>
        <end position="235"/>
    </location>
</feature>
<organism evidence="11 12">
    <name type="scientific">Candidatus Methanofastidiosum methylothiophilum</name>
    <dbReference type="NCBI Taxonomy" id="1705564"/>
    <lineage>
        <taxon>Archaea</taxon>
        <taxon>Methanobacteriati</taxon>
        <taxon>Methanobacteriota</taxon>
        <taxon>Stenosarchaea group</taxon>
        <taxon>Candidatus Methanofastidiosia</taxon>
        <taxon>Candidatus Methanofastidiosales</taxon>
        <taxon>Candidatus Methanofastidiosaceae</taxon>
        <taxon>Candidatus Methanofastidiosum</taxon>
    </lineage>
</organism>
<evidence type="ECO:0000313" key="12">
    <source>
        <dbReference type="Proteomes" id="UP000075398"/>
    </source>
</evidence>